<dbReference type="InterPro" id="IPR014718">
    <property type="entry name" value="GH-type_carb-bd"/>
</dbReference>
<dbReference type="GO" id="GO:0016853">
    <property type="term" value="F:isomerase activity"/>
    <property type="evidence" value="ECO:0007669"/>
    <property type="project" value="InterPro"/>
</dbReference>
<dbReference type="OrthoDB" id="9795355at2"/>
<protein>
    <submittedName>
        <fullName evidence="1">Galactose mutarotase related enzyme</fullName>
    </submittedName>
</protein>
<dbReference type="AlphaFoldDB" id="A0A0R2B3U4"/>
<dbReference type="EMBL" id="AYZQ01000001">
    <property type="protein sequence ID" value="KRM72628.1"/>
    <property type="molecule type" value="Genomic_DNA"/>
</dbReference>
<dbReference type="GO" id="GO:0030246">
    <property type="term" value="F:carbohydrate binding"/>
    <property type="evidence" value="ECO:0007669"/>
    <property type="project" value="InterPro"/>
</dbReference>
<dbReference type="CDD" id="cd09024">
    <property type="entry name" value="Aldose_epim_lacX"/>
    <property type="match status" value="1"/>
</dbReference>
<evidence type="ECO:0000313" key="2">
    <source>
        <dbReference type="Proteomes" id="UP000051672"/>
    </source>
</evidence>
<organism evidence="1 2">
    <name type="scientific">Lacticaseibacillus brantae DSM 23927</name>
    <dbReference type="NCBI Taxonomy" id="1423727"/>
    <lineage>
        <taxon>Bacteria</taxon>
        <taxon>Bacillati</taxon>
        <taxon>Bacillota</taxon>
        <taxon>Bacilli</taxon>
        <taxon>Lactobacillales</taxon>
        <taxon>Lactobacillaceae</taxon>
        <taxon>Lacticaseibacillus</taxon>
    </lineage>
</organism>
<dbReference type="InterPro" id="IPR011013">
    <property type="entry name" value="Gal_mutarotase_sf_dom"/>
</dbReference>
<dbReference type="PANTHER" id="PTHR11122:SF13">
    <property type="entry name" value="GLUCOSE-6-PHOSPHATE 1-EPIMERASE"/>
    <property type="match status" value="1"/>
</dbReference>
<dbReference type="Gene3D" id="2.70.98.10">
    <property type="match status" value="1"/>
</dbReference>
<gene>
    <name evidence="1" type="ORF">FC34_GL000337</name>
</gene>
<dbReference type="InterPro" id="IPR008183">
    <property type="entry name" value="Aldose_1/G6P_1-epimerase"/>
</dbReference>
<comment type="caution">
    <text evidence="1">The sequence shown here is derived from an EMBL/GenBank/DDBJ whole genome shotgun (WGS) entry which is preliminary data.</text>
</comment>
<dbReference type="Pfam" id="PF01263">
    <property type="entry name" value="Aldose_epim"/>
    <property type="match status" value="1"/>
</dbReference>
<dbReference type="PANTHER" id="PTHR11122">
    <property type="entry name" value="APOSPORY-ASSOCIATED PROTEIN C-RELATED"/>
    <property type="match status" value="1"/>
</dbReference>
<dbReference type="InterPro" id="IPR037481">
    <property type="entry name" value="LacX"/>
</dbReference>
<dbReference type="STRING" id="1423727.FC34_GL000337"/>
<proteinExistence type="predicted"/>
<dbReference type="GO" id="GO:0005975">
    <property type="term" value="P:carbohydrate metabolic process"/>
    <property type="evidence" value="ECO:0007669"/>
    <property type="project" value="InterPro"/>
</dbReference>
<keyword evidence="2" id="KW-1185">Reference proteome</keyword>
<dbReference type="Proteomes" id="UP000051672">
    <property type="component" value="Unassembled WGS sequence"/>
</dbReference>
<evidence type="ECO:0000313" key="1">
    <source>
        <dbReference type="EMBL" id="KRM72628.1"/>
    </source>
</evidence>
<dbReference type="RefSeq" id="WP_057893652.1">
    <property type="nucleotide sequence ID" value="NZ_AYZQ01000001.1"/>
</dbReference>
<sequence length="292" mass="32739">MVTLENDFLTVTIDPHGAELTSVLGVHSQIEYLWQADPAIWKRHAPVLFPIVGKLHDDSYQYEGQTYHMSQHGFARDRDFTVVESTKTSATFELTDDAQTRAMFPFAFKLVIKYVLDNNMIRVNYAVTNPDTKAPLFFSIGAHPGFNIPLTDETNFDGYYMSFDPKKSRVQIPLDVAAGIDYTHRTLAATDVNQSLSRDFFKNDAVIYELNGKTTFKLQSDHSKHGVALTVADAPYLGVWSPYPTTGNFVCIEPWWGIADTIDASGDLTTKLGINQLAPQADFETGYTIQTF</sequence>
<dbReference type="SUPFAM" id="SSF74650">
    <property type="entry name" value="Galactose mutarotase-like"/>
    <property type="match status" value="1"/>
</dbReference>
<dbReference type="PATRIC" id="fig|1423727.3.peg.340"/>
<accession>A0A0R2B3U4</accession>
<name>A0A0R2B3U4_9LACO</name>
<reference evidence="1 2" key="1">
    <citation type="journal article" date="2015" name="Genome Announc.">
        <title>Expanding the biotechnology potential of lactobacilli through comparative genomics of 213 strains and associated genera.</title>
        <authorList>
            <person name="Sun Z."/>
            <person name="Harris H.M."/>
            <person name="McCann A."/>
            <person name="Guo C."/>
            <person name="Argimon S."/>
            <person name="Zhang W."/>
            <person name="Yang X."/>
            <person name="Jeffery I.B."/>
            <person name="Cooney J.C."/>
            <person name="Kagawa T.F."/>
            <person name="Liu W."/>
            <person name="Song Y."/>
            <person name="Salvetti E."/>
            <person name="Wrobel A."/>
            <person name="Rasinkangas P."/>
            <person name="Parkhill J."/>
            <person name="Rea M.C."/>
            <person name="O'Sullivan O."/>
            <person name="Ritari J."/>
            <person name="Douillard F.P."/>
            <person name="Paul Ross R."/>
            <person name="Yang R."/>
            <person name="Briner A.E."/>
            <person name="Felis G.E."/>
            <person name="de Vos W.M."/>
            <person name="Barrangou R."/>
            <person name="Klaenhammer T.R."/>
            <person name="Caufield P.W."/>
            <person name="Cui Y."/>
            <person name="Zhang H."/>
            <person name="O'Toole P.W."/>
        </authorList>
    </citation>
    <scope>NUCLEOTIDE SEQUENCE [LARGE SCALE GENOMIC DNA]</scope>
    <source>
        <strain evidence="1 2">DSM 23927</strain>
    </source>
</reference>